<protein>
    <submittedName>
        <fullName evidence="1">VanW family protein</fullName>
    </submittedName>
</protein>
<reference evidence="1" key="1">
    <citation type="submission" date="2020-08" db="EMBL/GenBank/DDBJ databases">
        <title>Genome public.</title>
        <authorList>
            <person name="Liu C."/>
            <person name="Sun Q."/>
        </authorList>
    </citation>
    <scope>NUCLEOTIDE SEQUENCE</scope>
    <source>
        <strain evidence="1">NSJ-55</strain>
    </source>
</reference>
<dbReference type="InterPro" id="IPR007391">
    <property type="entry name" value="Vancomycin_resist_VanW"/>
</dbReference>
<comment type="caution">
    <text evidence="1">The sequence shown here is derived from an EMBL/GenBank/DDBJ whole genome shotgun (WGS) entry which is preliminary data.</text>
</comment>
<dbReference type="PANTHER" id="PTHR35788">
    <property type="entry name" value="EXPORTED PROTEIN-RELATED"/>
    <property type="match status" value="1"/>
</dbReference>
<sequence length="279" mass="32292">MLWKRDRLFCEISPVCYEIALQKEILKRHIKNFFEKEKFAETIQREKLPNVVAAHSSNLIKRGKGIDISLQEGKAQNIKLACEKINGLVLRPGEVFSFWKTVGKTTKRKGYKEGRVISGNTIKAGVGGGLCNLGNTIHWLVLHSPLEVTEFHKHSDALAPDEGKRVPFSSGTSVCYNSIDYRFKNNTEQNVQLLVWCEEEKLYAELRSEKAYPRRYELVEENHHFAKEGEKYYRNSEIYRNVIDKETGKVLAKELVLKNHSEVMYDYSLIPREQIKNEI</sequence>
<gene>
    <name evidence="1" type="ORF">H8S37_07820</name>
</gene>
<evidence type="ECO:0000313" key="1">
    <source>
        <dbReference type="EMBL" id="MBC5688830.1"/>
    </source>
</evidence>
<dbReference type="AlphaFoldDB" id="A0A923RPU4"/>
<proteinExistence type="predicted"/>
<dbReference type="InterPro" id="IPR052913">
    <property type="entry name" value="Glycopeptide_resist_protein"/>
</dbReference>
<keyword evidence="2" id="KW-1185">Reference proteome</keyword>
<dbReference type="EMBL" id="JACOPF010000001">
    <property type="protein sequence ID" value="MBC5688830.1"/>
    <property type="molecule type" value="Genomic_DNA"/>
</dbReference>
<organism evidence="1 2">
    <name type="scientific">Mediterraneibacter hominis</name>
    <dbReference type="NCBI Taxonomy" id="2763054"/>
    <lineage>
        <taxon>Bacteria</taxon>
        <taxon>Bacillati</taxon>
        <taxon>Bacillota</taxon>
        <taxon>Clostridia</taxon>
        <taxon>Lachnospirales</taxon>
        <taxon>Lachnospiraceae</taxon>
        <taxon>Mediterraneibacter</taxon>
    </lineage>
</organism>
<name>A0A923RPU4_9FIRM</name>
<dbReference type="Proteomes" id="UP000652477">
    <property type="component" value="Unassembled WGS sequence"/>
</dbReference>
<dbReference type="RefSeq" id="WP_186875415.1">
    <property type="nucleotide sequence ID" value="NZ_JACOPF010000001.1"/>
</dbReference>
<dbReference type="Pfam" id="PF04294">
    <property type="entry name" value="VanW"/>
    <property type="match status" value="1"/>
</dbReference>
<accession>A0A923RPU4</accession>
<dbReference type="PANTHER" id="PTHR35788:SF1">
    <property type="entry name" value="EXPORTED PROTEIN"/>
    <property type="match status" value="1"/>
</dbReference>
<evidence type="ECO:0000313" key="2">
    <source>
        <dbReference type="Proteomes" id="UP000652477"/>
    </source>
</evidence>